<keyword evidence="3" id="KW-1185">Reference proteome</keyword>
<dbReference type="Proteomes" id="UP000595437">
    <property type="component" value="Chromosome 13"/>
</dbReference>
<reference evidence="3" key="1">
    <citation type="submission" date="2021-01" db="EMBL/GenBank/DDBJ databases">
        <title>Caligus Genome Assembly.</title>
        <authorList>
            <person name="Gallardo-Escarate C."/>
        </authorList>
    </citation>
    <scope>NUCLEOTIDE SEQUENCE [LARGE SCALE GENOMIC DNA]</scope>
</reference>
<evidence type="ECO:0000313" key="2">
    <source>
        <dbReference type="EMBL" id="QQP38299.1"/>
    </source>
</evidence>
<evidence type="ECO:0000313" key="3">
    <source>
        <dbReference type="Proteomes" id="UP000595437"/>
    </source>
</evidence>
<feature type="region of interest" description="Disordered" evidence="1">
    <location>
        <begin position="1"/>
        <end position="36"/>
    </location>
</feature>
<dbReference type="EMBL" id="CP045902">
    <property type="protein sequence ID" value="QQP38299.1"/>
    <property type="molecule type" value="Genomic_DNA"/>
</dbReference>
<organism evidence="2 3">
    <name type="scientific">Caligus rogercresseyi</name>
    <name type="common">Sea louse</name>
    <dbReference type="NCBI Taxonomy" id="217165"/>
    <lineage>
        <taxon>Eukaryota</taxon>
        <taxon>Metazoa</taxon>
        <taxon>Ecdysozoa</taxon>
        <taxon>Arthropoda</taxon>
        <taxon>Crustacea</taxon>
        <taxon>Multicrustacea</taxon>
        <taxon>Hexanauplia</taxon>
        <taxon>Copepoda</taxon>
        <taxon>Siphonostomatoida</taxon>
        <taxon>Caligidae</taxon>
        <taxon>Caligus</taxon>
    </lineage>
</organism>
<dbReference type="AlphaFoldDB" id="A0A7T8GV05"/>
<name>A0A7T8GV05_CALRO</name>
<gene>
    <name evidence="2" type="ORF">FKW44_018841</name>
</gene>
<feature type="compositionally biased region" description="Basic and acidic residues" evidence="1">
    <location>
        <begin position="1"/>
        <end position="23"/>
    </location>
</feature>
<proteinExistence type="predicted"/>
<accession>A0A7T8GV05</accession>
<sequence>MEKNNIEENPTKELSCEVNKSQEEGASVPKALNTPAEDTDLVALQDGSMAVDENPSPPNRMWSR</sequence>
<evidence type="ECO:0000256" key="1">
    <source>
        <dbReference type="SAM" id="MobiDB-lite"/>
    </source>
</evidence>
<protein>
    <submittedName>
        <fullName evidence="2">Uncharacterized protein</fullName>
    </submittedName>
</protein>